<proteinExistence type="predicted"/>
<dbReference type="RefSeq" id="WP_379980262.1">
    <property type="nucleotide sequence ID" value="NZ_JBHUMO010000028.1"/>
</dbReference>
<organism evidence="1 2">
    <name type="scientific">Enterococcus camelliae</name>
    <dbReference type="NCBI Taxonomy" id="453959"/>
    <lineage>
        <taxon>Bacteria</taxon>
        <taxon>Bacillati</taxon>
        <taxon>Bacillota</taxon>
        <taxon>Bacilli</taxon>
        <taxon>Lactobacillales</taxon>
        <taxon>Enterococcaceae</taxon>
        <taxon>Enterococcus</taxon>
    </lineage>
</organism>
<protein>
    <recommendedName>
        <fullName evidence="3">ComK protein</fullName>
    </recommendedName>
</protein>
<keyword evidence="2" id="KW-1185">Reference proteome</keyword>
<name>A0ABW5TI99_9ENTE</name>
<evidence type="ECO:0000313" key="1">
    <source>
        <dbReference type="EMBL" id="MFD2728649.1"/>
    </source>
</evidence>
<accession>A0ABW5TI99</accession>
<dbReference type="EMBL" id="JBHUMO010000028">
    <property type="protein sequence ID" value="MFD2728649.1"/>
    <property type="molecule type" value="Genomic_DNA"/>
</dbReference>
<evidence type="ECO:0000313" key="2">
    <source>
        <dbReference type="Proteomes" id="UP001597427"/>
    </source>
</evidence>
<reference evidence="2" key="1">
    <citation type="journal article" date="2019" name="Int. J. Syst. Evol. Microbiol.">
        <title>The Global Catalogue of Microorganisms (GCM) 10K type strain sequencing project: providing services to taxonomists for standard genome sequencing and annotation.</title>
        <authorList>
            <consortium name="The Broad Institute Genomics Platform"/>
            <consortium name="The Broad Institute Genome Sequencing Center for Infectious Disease"/>
            <person name="Wu L."/>
            <person name="Ma J."/>
        </authorList>
    </citation>
    <scope>NUCLEOTIDE SEQUENCE [LARGE SCALE GENOMIC DNA]</scope>
    <source>
        <strain evidence="2">TISTR 932</strain>
    </source>
</reference>
<comment type="caution">
    <text evidence="1">The sequence shown here is derived from an EMBL/GenBank/DDBJ whole genome shotgun (WGS) entry which is preliminary data.</text>
</comment>
<dbReference type="Proteomes" id="UP001597427">
    <property type="component" value="Unassembled WGS sequence"/>
</dbReference>
<sequence>MSSNHSDSLFLETLLTQMTGERNFLSEKKGETKQPFFSDSTHLSFANEILALYPIEVEETIQTVVIYQEHLQLIELPPLAIINQWLGQFHFDYAKFCSVFEGFQTLAKYCVPASDATYSLIPIGSPKDKKTIWINAQQIQLINQTASATRIQLLNKVSLPSIKKEVSLKKNIRNGIATCHLLNQASVLWYTHAQQIMLNSHESLHLPRKSLARKLITSADLHFSWEEIETIQQKIIEIRQLNHFKKKHKKKI</sequence>
<evidence type="ECO:0008006" key="3">
    <source>
        <dbReference type="Google" id="ProtNLM"/>
    </source>
</evidence>
<gene>
    <name evidence="1" type="ORF">ACFSR0_04300</name>
</gene>